<dbReference type="InterPro" id="IPR001647">
    <property type="entry name" value="HTH_TetR"/>
</dbReference>
<dbReference type="InterPro" id="IPR036271">
    <property type="entry name" value="Tet_transcr_reg_TetR-rel_C_sf"/>
</dbReference>
<name>A0AAE3VVH6_9ACTN</name>
<organism evidence="6 7">
    <name type="scientific">Catenuloplanes indicus</name>
    <dbReference type="NCBI Taxonomy" id="137267"/>
    <lineage>
        <taxon>Bacteria</taxon>
        <taxon>Bacillati</taxon>
        <taxon>Actinomycetota</taxon>
        <taxon>Actinomycetes</taxon>
        <taxon>Micromonosporales</taxon>
        <taxon>Micromonosporaceae</taxon>
        <taxon>Catenuloplanes</taxon>
    </lineage>
</organism>
<dbReference type="GO" id="GO:0003700">
    <property type="term" value="F:DNA-binding transcription factor activity"/>
    <property type="evidence" value="ECO:0007669"/>
    <property type="project" value="TreeGrafter"/>
</dbReference>
<protein>
    <submittedName>
        <fullName evidence="6">AcrR family transcriptional regulator</fullName>
    </submittedName>
</protein>
<dbReference type="InterPro" id="IPR009057">
    <property type="entry name" value="Homeodomain-like_sf"/>
</dbReference>
<dbReference type="RefSeq" id="WP_307236492.1">
    <property type="nucleotide sequence ID" value="NZ_JAUSUZ010000001.1"/>
</dbReference>
<dbReference type="PANTHER" id="PTHR30055">
    <property type="entry name" value="HTH-TYPE TRANSCRIPTIONAL REGULATOR RUTR"/>
    <property type="match status" value="1"/>
</dbReference>
<evidence type="ECO:0000256" key="2">
    <source>
        <dbReference type="ARBA" id="ARBA00023125"/>
    </source>
</evidence>
<feature type="domain" description="HTH tetR-type" evidence="5">
    <location>
        <begin position="12"/>
        <end position="72"/>
    </location>
</feature>
<keyword evidence="7" id="KW-1185">Reference proteome</keyword>
<dbReference type="GO" id="GO:0000976">
    <property type="term" value="F:transcription cis-regulatory region binding"/>
    <property type="evidence" value="ECO:0007669"/>
    <property type="project" value="TreeGrafter"/>
</dbReference>
<evidence type="ECO:0000313" key="7">
    <source>
        <dbReference type="Proteomes" id="UP001240236"/>
    </source>
</evidence>
<dbReference type="EMBL" id="JAUSUZ010000001">
    <property type="protein sequence ID" value="MDQ0364793.1"/>
    <property type="molecule type" value="Genomic_DNA"/>
</dbReference>
<reference evidence="6 7" key="1">
    <citation type="submission" date="2023-07" db="EMBL/GenBank/DDBJ databases">
        <title>Sequencing the genomes of 1000 actinobacteria strains.</title>
        <authorList>
            <person name="Klenk H.-P."/>
        </authorList>
    </citation>
    <scope>NUCLEOTIDE SEQUENCE [LARGE SCALE GENOMIC DNA]</scope>
    <source>
        <strain evidence="6 7">DSM 44709</strain>
    </source>
</reference>
<dbReference type="Gene3D" id="1.10.357.10">
    <property type="entry name" value="Tetracycline Repressor, domain 2"/>
    <property type="match status" value="1"/>
</dbReference>
<keyword evidence="3" id="KW-0804">Transcription</keyword>
<dbReference type="Proteomes" id="UP001240236">
    <property type="component" value="Unassembled WGS sequence"/>
</dbReference>
<gene>
    <name evidence="6" type="ORF">J2S42_001462</name>
</gene>
<keyword evidence="1" id="KW-0805">Transcription regulation</keyword>
<accession>A0AAE3VVH6</accession>
<evidence type="ECO:0000256" key="4">
    <source>
        <dbReference type="PROSITE-ProRule" id="PRU00335"/>
    </source>
</evidence>
<evidence type="ECO:0000259" key="5">
    <source>
        <dbReference type="PROSITE" id="PS50977"/>
    </source>
</evidence>
<sequence>MLPTDRRAALKARHRRAIIEAATALISESGAARFSVDQLAARADVSRRTVFNHFASIDDIVTTACTDVLRVVVDNFRAVFTASPIEPGNRASMFAAVAAALRASDVPSVIAFIWQALGGFGPGDPRPQQIFQATFSRTTDELARELAERNAAEDSLDAELLVSSLMHGVEVIAHHWIAETGAATDEAALALWARLLDRLIDNIRTGY</sequence>
<comment type="caution">
    <text evidence="6">The sequence shown here is derived from an EMBL/GenBank/DDBJ whole genome shotgun (WGS) entry which is preliminary data.</text>
</comment>
<evidence type="ECO:0000256" key="3">
    <source>
        <dbReference type="ARBA" id="ARBA00023163"/>
    </source>
</evidence>
<proteinExistence type="predicted"/>
<dbReference type="SUPFAM" id="SSF46689">
    <property type="entry name" value="Homeodomain-like"/>
    <property type="match status" value="1"/>
</dbReference>
<dbReference type="InterPro" id="IPR050109">
    <property type="entry name" value="HTH-type_TetR-like_transc_reg"/>
</dbReference>
<dbReference type="PRINTS" id="PR00455">
    <property type="entry name" value="HTHTETR"/>
</dbReference>
<dbReference type="PANTHER" id="PTHR30055:SF234">
    <property type="entry name" value="HTH-TYPE TRANSCRIPTIONAL REGULATOR BETI"/>
    <property type="match status" value="1"/>
</dbReference>
<dbReference type="Pfam" id="PF00440">
    <property type="entry name" value="TetR_N"/>
    <property type="match status" value="1"/>
</dbReference>
<dbReference type="AlphaFoldDB" id="A0AAE3VVH6"/>
<feature type="DNA-binding region" description="H-T-H motif" evidence="4">
    <location>
        <begin position="35"/>
        <end position="54"/>
    </location>
</feature>
<evidence type="ECO:0000313" key="6">
    <source>
        <dbReference type="EMBL" id="MDQ0364793.1"/>
    </source>
</evidence>
<dbReference type="PROSITE" id="PS50977">
    <property type="entry name" value="HTH_TETR_2"/>
    <property type="match status" value="1"/>
</dbReference>
<evidence type="ECO:0000256" key="1">
    <source>
        <dbReference type="ARBA" id="ARBA00023015"/>
    </source>
</evidence>
<dbReference type="SUPFAM" id="SSF48498">
    <property type="entry name" value="Tetracyclin repressor-like, C-terminal domain"/>
    <property type="match status" value="1"/>
</dbReference>
<keyword evidence="2 4" id="KW-0238">DNA-binding</keyword>